<feature type="compositionally biased region" description="Basic residues" evidence="1">
    <location>
        <begin position="115"/>
        <end position="124"/>
    </location>
</feature>
<reference evidence="3" key="1">
    <citation type="submission" date="2017-01" db="EMBL/GenBank/DDBJ databases">
        <title>Comparative genomics of anhydrobiosis in the tardigrade Hypsibius dujardini.</title>
        <authorList>
            <person name="Yoshida Y."/>
            <person name="Koutsovoulos G."/>
            <person name="Laetsch D."/>
            <person name="Stevens L."/>
            <person name="Kumar S."/>
            <person name="Horikawa D."/>
            <person name="Ishino K."/>
            <person name="Komine S."/>
            <person name="Tomita M."/>
            <person name="Blaxter M."/>
            <person name="Arakawa K."/>
        </authorList>
    </citation>
    <scope>NUCLEOTIDE SEQUENCE [LARGE SCALE GENOMIC DNA]</scope>
    <source>
        <strain evidence="3">Z151</strain>
    </source>
</reference>
<feature type="region of interest" description="Disordered" evidence="1">
    <location>
        <begin position="612"/>
        <end position="665"/>
    </location>
</feature>
<feature type="region of interest" description="Disordered" evidence="1">
    <location>
        <begin position="522"/>
        <end position="545"/>
    </location>
</feature>
<comment type="caution">
    <text evidence="2">The sequence shown here is derived from an EMBL/GenBank/DDBJ whole genome shotgun (WGS) entry which is preliminary data.</text>
</comment>
<gene>
    <name evidence="2" type="ORF">BV898_00920</name>
</gene>
<dbReference type="AlphaFoldDB" id="A0A1W0XCN0"/>
<accession>A0A1W0XCN0</accession>
<feature type="region of interest" description="Disordered" evidence="1">
    <location>
        <begin position="102"/>
        <end position="158"/>
    </location>
</feature>
<feature type="region of interest" description="Disordered" evidence="1">
    <location>
        <begin position="844"/>
        <end position="872"/>
    </location>
</feature>
<feature type="region of interest" description="Disordered" evidence="1">
    <location>
        <begin position="425"/>
        <end position="467"/>
    </location>
</feature>
<name>A0A1W0XCN0_HYPEX</name>
<organism evidence="2 3">
    <name type="scientific">Hypsibius exemplaris</name>
    <name type="common">Freshwater tardigrade</name>
    <dbReference type="NCBI Taxonomy" id="2072580"/>
    <lineage>
        <taxon>Eukaryota</taxon>
        <taxon>Metazoa</taxon>
        <taxon>Ecdysozoa</taxon>
        <taxon>Tardigrada</taxon>
        <taxon>Eutardigrada</taxon>
        <taxon>Parachela</taxon>
        <taxon>Hypsibioidea</taxon>
        <taxon>Hypsibiidae</taxon>
        <taxon>Hypsibius</taxon>
    </lineage>
</organism>
<keyword evidence="3" id="KW-1185">Reference proteome</keyword>
<evidence type="ECO:0000256" key="1">
    <source>
        <dbReference type="SAM" id="MobiDB-lite"/>
    </source>
</evidence>
<proteinExistence type="predicted"/>
<dbReference type="EMBL" id="MTYJ01000003">
    <property type="protein sequence ID" value="OQV25234.1"/>
    <property type="molecule type" value="Genomic_DNA"/>
</dbReference>
<evidence type="ECO:0000313" key="2">
    <source>
        <dbReference type="EMBL" id="OQV25234.1"/>
    </source>
</evidence>
<protein>
    <submittedName>
        <fullName evidence="2">Uncharacterized protein</fullName>
    </submittedName>
</protein>
<evidence type="ECO:0000313" key="3">
    <source>
        <dbReference type="Proteomes" id="UP000192578"/>
    </source>
</evidence>
<dbReference type="Proteomes" id="UP000192578">
    <property type="component" value="Unassembled WGS sequence"/>
</dbReference>
<feature type="compositionally biased region" description="Low complexity" evidence="1">
    <location>
        <begin position="633"/>
        <end position="665"/>
    </location>
</feature>
<sequence length="872" mass="94431">MWCTRCRLPSSSVLLASGGRRSGTVRRPGLRVVARVEGMLICGLVLSFQFYQDPLTLAYPQECQDADMPDFYYRDASPSSDKENSHDLFIADFTKWSGPLFREPPPELAMPSSKNKSKGKKRKDKMPPDPMLGSKSSRRKKDQVSPMGLDSSGLGRLMRTPSHMGMLRDYSNMGGLDIPDSLATLENATADWKPFEDWQIVMTSAMLQGHPQNSQQTLPSMNNISCDLVSYVTSTANVRYRQGRDCQVRLKTLRMREDKDQIMEALPTPKKKKKKTEENLSVDKSLFPVPKRAVNSLQEDNGRARTQVYRDVFSSWRSQHYNPPNIQRRDVVSAQQRVGAGAWSNAVFQECHIVLDEPVNPLTMLKQRQEKANLPKTFITERTLRWAQTLNTTVDTQGQKVDFQAGASPLQPKSSVASILQQTLQQSGAGGSMMPRTSSGSGGGSMAQLATGPGGGMQQQPLPSPQFIAANPNQVRRQAQLPSTNSMTLTAPSSNPLPSLGSSVMNQYMTSNVTQQQPMANMTSGGPVHSGDSGAAMQHPLPQPPVQGPVTIKLTAQQQRAQQMQVLRQIFALPPNQTTYYQHDITRIKEFLANRGITFSDNQLADLARAFSTKNPPNATPGTVADGAGGGTATFQQLSPQPSQLVLSPQQQQQQQSPQQQPVPVTPLQIAPAPQVTVSGARPMVVNSRLPNVQSTGGQTTVRLNFVNQLGPQAPQAVRQQQTKPRPSMIAVKNGQAAAAPQVYAQPALAPAAAASSSQPQQPVAIQPNPVVRAGATVMSVSVPQLQQLRRMVVPGAQNMIDLSLVSGDMAAPRSLVANSAVINNINFSPVAIQQQLAMLQQNPQVGGGALKREPDSASPPAPGSGTVPEPS</sequence>